<name>A0ABP8LQ62_9BACT</name>
<organism evidence="1 2">
    <name type="scientific">Ravibacter arvi</name>
    <dbReference type="NCBI Taxonomy" id="2051041"/>
    <lineage>
        <taxon>Bacteria</taxon>
        <taxon>Pseudomonadati</taxon>
        <taxon>Bacteroidota</taxon>
        <taxon>Cytophagia</taxon>
        <taxon>Cytophagales</taxon>
        <taxon>Spirosomataceae</taxon>
        <taxon>Ravibacter</taxon>
    </lineage>
</organism>
<protein>
    <submittedName>
        <fullName evidence="1">Uncharacterized protein</fullName>
    </submittedName>
</protein>
<gene>
    <name evidence="1" type="ORF">GCM10023091_04530</name>
</gene>
<evidence type="ECO:0000313" key="1">
    <source>
        <dbReference type="EMBL" id="GAA4432445.1"/>
    </source>
</evidence>
<reference evidence="2" key="1">
    <citation type="journal article" date="2019" name="Int. J. Syst. Evol. Microbiol.">
        <title>The Global Catalogue of Microorganisms (GCM) 10K type strain sequencing project: providing services to taxonomists for standard genome sequencing and annotation.</title>
        <authorList>
            <consortium name="The Broad Institute Genomics Platform"/>
            <consortium name="The Broad Institute Genome Sequencing Center for Infectious Disease"/>
            <person name="Wu L."/>
            <person name="Ma J."/>
        </authorList>
    </citation>
    <scope>NUCLEOTIDE SEQUENCE [LARGE SCALE GENOMIC DNA]</scope>
    <source>
        <strain evidence="2">JCM 31920</strain>
    </source>
</reference>
<dbReference type="PROSITE" id="PS51257">
    <property type="entry name" value="PROKAR_LIPOPROTEIN"/>
    <property type="match status" value="1"/>
</dbReference>
<dbReference type="EMBL" id="BAABEY010000002">
    <property type="protein sequence ID" value="GAA4432445.1"/>
    <property type="molecule type" value="Genomic_DNA"/>
</dbReference>
<keyword evidence="2" id="KW-1185">Reference proteome</keyword>
<dbReference type="Proteomes" id="UP001501508">
    <property type="component" value="Unassembled WGS sequence"/>
</dbReference>
<sequence>MKKLVSYLFILAAFISCRDNNDPLKDGNDWDIVIPSSQHAPGIGNTDGPHQGTPWELPDGIELVRRPGKSFDPNPQMLYGSLNTFYADVSFVNHLDVSVSILIPAGLIWVFNREGRTQDGLLTSTVKVDVPPTFSDEKSDTDTTTIYLGLGCLNYSKAFPWEENQEEDTRDYPIGKDMYKPGVVTSDPNLRKLLDLLKDYPGLGLTRHYNPQEMFEPDYKPESWREIYMLIQGALWDITDNNGLTRKSYRELSEALKSYR</sequence>
<accession>A0ABP8LQ62</accession>
<proteinExistence type="predicted"/>
<comment type="caution">
    <text evidence="1">The sequence shown here is derived from an EMBL/GenBank/DDBJ whole genome shotgun (WGS) entry which is preliminary data.</text>
</comment>
<dbReference type="RefSeq" id="WP_345026395.1">
    <property type="nucleotide sequence ID" value="NZ_BAABEY010000002.1"/>
</dbReference>
<evidence type="ECO:0000313" key="2">
    <source>
        <dbReference type="Proteomes" id="UP001501508"/>
    </source>
</evidence>